<keyword evidence="3" id="KW-1185">Reference proteome</keyword>
<dbReference type="Proteomes" id="UP001374579">
    <property type="component" value="Unassembled WGS sequence"/>
</dbReference>
<evidence type="ECO:0000313" key="2">
    <source>
        <dbReference type="EMBL" id="KAK7093403.1"/>
    </source>
</evidence>
<evidence type="ECO:0000313" key="3">
    <source>
        <dbReference type="Proteomes" id="UP001374579"/>
    </source>
</evidence>
<feature type="chain" id="PRO_5042871063" evidence="1">
    <location>
        <begin position="24"/>
        <end position="119"/>
    </location>
</feature>
<evidence type="ECO:0000256" key="1">
    <source>
        <dbReference type="SAM" id="SignalP"/>
    </source>
</evidence>
<comment type="caution">
    <text evidence="2">The sequence shown here is derived from an EMBL/GenBank/DDBJ whole genome shotgun (WGS) entry which is preliminary data.</text>
</comment>
<gene>
    <name evidence="2" type="ORF">V1264_007166</name>
</gene>
<proteinExistence type="predicted"/>
<protein>
    <submittedName>
        <fullName evidence="2">Uncharacterized protein</fullName>
    </submittedName>
</protein>
<reference evidence="2 3" key="1">
    <citation type="submission" date="2024-02" db="EMBL/GenBank/DDBJ databases">
        <title>Chromosome-scale genome assembly of the rough periwinkle Littorina saxatilis.</title>
        <authorList>
            <person name="De Jode A."/>
            <person name="Faria R."/>
            <person name="Formenti G."/>
            <person name="Sims Y."/>
            <person name="Smith T.P."/>
            <person name="Tracey A."/>
            <person name="Wood J.M.D."/>
            <person name="Zagrodzka Z.B."/>
            <person name="Johannesson K."/>
            <person name="Butlin R.K."/>
            <person name="Leder E.H."/>
        </authorList>
    </citation>
    <scope>NUCLEOTIDE SEQUENCE [LARGE SCALE GENOMIC DNA]</scope>
    <source>
        <strain evidence="2">Snail1</strain>
        <tissue evidence="2">Muscle</tissue>
    </source>
</reference>
<feature type="signal peptide" evidence="1">
    <location>
        <begin position="1"/>
        <end position="23"/>
    </location>
</feature>
<organism evidence="2 3">
    <name type="scientific">Littorina saxatilis</name>
    <dbReference type="NCBI Taxonomy" id="31220"/>
    <lineage>
        <taxon>Eukaryota</taxon>
        <taxon>Metazoa</taxon>
        <taxon>Spiralia</taxon>
        <taxon>Lophotrochozoa</taxon>
        <taxon>Mollusca</taxon>
        <taxon>Gastropoda</taxon>
        <taxon>Caenogastropoda</taxon>
        <taxon>Littorinimorpha</taxon>
        <taxon>Littorinoidea</taxon>
        <taxon>Littorinidae</taxon>
        <taxon>Littorina</taxon>
    </lineage>
</organism>
<sequence length="119" mass="12699">MFASKCTIACMFWVLLSLALTSAAVLPSATPVAETSSASPPPAVAIGQFVDHKRHCTHHKECYCSMGMGMCYSGLCYCVWGLTINPDQMSETEISTFISHHPVVSPAADNQSGTTMAHS</sequence>
<keyword evidence="1" id="KW-0732">Signal</keyword>
<accession>A0AAN9AUB4</accession>
<name>A0AAN9AUB4_9CAEN</name>
<dbReference type="EMBL" id="JBAMIC010000019">
    <property type="protein sequence ID" value="KAK7093403.1"/>
    <property type="molecule type" value="Genomic_DNA"/>
</dbReference>
<dbReference type="AlphaFoldDB" id="A0AAN9AUB4"/>